<evidence type="ECO:0008006" key="6">
    <source>
        <dbReference type="Google" id="ProtNLM"/>
    </source>
</evidence>
<comment type="caution">
    <text evidence="4">The sequence shown here is derived from an EMBL/GenBank/DDBJ whole genome shotgun (WGS) entry which is preliminary data.</text>
</comment>
<dbReference type="EMBL" id="JAPFFF010000259">
    <property type="protein sequence ID" value="KAK8834964.1"/>
    <property type="molecule type" value="Genomic_DNA"/>
</dbReference>
<evidence type="ECO:0000313" key="4">
    <source>
        <dbReference type="EMBL" id="KAK8899285.1"/>
    </source>
</evidence>
<protein>
    <recommendedName>
        <fullName evidence="6">BSD domain-containing protein</fullName>
    </recommendedName>
</protein>
<dbReference type="EMBL" id="JAPFFF010000001">
    <property type="protein sequence ID" value="KAK8899285.1"/>
    <property type="molecule type" value="Genomic_DNA"/>
</dbReference>
<evidence type="ECO:0000313" key="5">
    <source>
        <dbReference type="Proteomes" id="UP001470230"/>
    </source>
</evidence>
<gene>
    <name evidence="4" type="ORF">M9Y10_001597</name>
    <name evidence="3" type="ORF">M9Y10_019996</name>
</gene>
<evidence type="ECO:0000313" key="3">
    <source>
        <dbReference type="EMBL" id="KAK8834964.1"/>
    </source>
</evidence>
<feature type="compositionally biased region" description="Basic and acidic residues" evidence="2">
    <location>
        <begin position="103"/>
        <end position="116"/>
    </location>
</feature>
<organism evidence="4 5">
    <name type="scientific">Tritrichomonas musculus</name>
    <dbReference type="NCBI Taxonomy" id="1915356"/>
    <lineage>
        <taxon>Eukaryota</taxon>
        <taxon>Metamonada</taxon>
        <taxon>Parabasalia</taxon>
        <taxon>Tritrichomonadida</taxon>
        <taxon>Tritrichomonadidae</taxon>
        <taxon>Tritrichomonas</taxon>
    </lineage>
</organism>
<proteinExistence type="predicted"/>
<evidence type="ECO:0000256" key="2">
    <source>
        <dbReference type="SAM" id="MobiDB-lite"/>
    </source>
</evidence>
<name>A0ABR2LAG6_9EUKA</name>
<sequence length="603" mass="69499">MSILEPSEEEIFNKPAIFEKEKVNLILSNVRLVIAKKKTIIKEMNYHLIEKIKYTKKDEPNPDEKTTSKFRILDAQENKIDITFKGVTSPEDLKKAVHILKQKKSEADSENQREQENSSASSDQKSSSDAKFDRYLYEKGDPPEDKILKAKILNQNPAALNLFKGLLQKQIATEDLFWVNFKLQMASQQSLTKYQQDGYSSRFLSEVVADSKSRGNQFSFTLDDSIKRQILRKKPRIAEKFISFMREKEKPSKKDENPMTPEEAENFFWQQYFAAQLRDSSYVKSKKDKDRSNIFDMIPIKDTVSFNENSRAKRARSLELSVRVGSLYEPINPIGNSSFGCGCGQGIFNKEHLPQLFQSTIDSYNIHSELSLIDNGILPDTTREIKDDDANNNDGSKKPLEMPLYMAPELDDLLTQKEPNLSSLKIKKAETDSQQPIAFGDEAKSFAAKICQFSDSFIKMPTPPQPPMKDAVIILRDMTGDQNNLYNYQKINSQRSPIYSGLEEVRNLKAQEQILLYLFWSNYLSQKPDQEKIEKLREEIDQLKQNIDRKKNMFMNDESKRALSPLYEEMSESLEKVLGLFDSRNNAQQVNELPANLDEFGFF</sequence>
<evidence type="ECO:0000256" key="1">
    <source>
        <dbReference type="SAM" id="Coils"/>
    </source>
</evidence>
<accession>A0ABR2LAG6</accession>
<feature type="region of interest" description="Disordered" evidence="2">
    <location>
        <begin position="102"/>
        <end position="131"/>
    </location>
</feature>
<keyword evidence="1" id="KW-0175">Coiled coil</keyword>
<dbReference type="Proteomes" id="UP001470230">
    <property type="component" value="Unassembled WGS sequence"/>
</dbReference>
<keyword evidence="5" id="KW-1185">Reference proteome</keyword>
<feature type="coiled-coil region" evidence="1">
    <location>
        <begin position="526"/>
        <end position="560"/>
    </location>
</feature>
<reference evidence="4 5" key="1">
    <citation type="submission" date="2024-04" db="EMBL/GenBank/DDBJ databases">
        <title>Tritrichomonas musculus Genome.</title>
        <authorList>
            <person name="Alves-Ferreira E."/>
            <person name="Grigg M."/>
            <person name="Lorenzi H."/>
            <person name="Galac M."/>
        </authorList>
    </citation>
    <scope>NUCLEOTIDE SEQUENCE [LARGE SCALE GENOMIC DNA]</scope>
    <source>
        <strain evidence="4 5">EAF2021</strain>
    </source>
</reference>